<proteinExistence type="predicted"/>
<dbReference type="GO" id="GO:0045165">
    <property type="term" value="P:cell fate commitment"/>
    <property type="evidence" value="ECO:0007669"/>
    <property type="project" value="TreeGrafter"/>
</dbReference>
<evidence type="ECO:0000259" key="11">
    <source>
        <dbReference type="PROSITE" id="PS50114"/>
    </source>
</evidence>
<evidence type="ECO:0000313" key="12">
    <source>
        <dbReference type="EMBL" id="EPB77391.1"/>
    </source>
</evidence>
<evidence type="ECO:0000256" key="10">
    <source>
        <dbReference type="SAM" id="MobiDB-lite"/>
    </source>
</evidence>
<dbReference type="PROSITE" id="PS00344">
    <property type="entry name" value="GATA_ZN_FINGER_1"/>
    <property type="match status" value="1"/>
</dbReference>
<dbReference type="GO" id="GO:0009888">
    <property type="term" value="P:tissue development"/>
    <property type="evidence" value="ECO:0007669"/>
    <property type="project" value="UniProtKB-ARBA"/>
</dbReference>
<dbReference type="GO" id="GO:0000981">
    <property type="term" value="F:DNA-binding transcription factor activity, RNA polymerase II-specific"/>
    <property type="evidence" value="ECO:0007669"/>
    <property type="project" value="TreeGrafter"/>
</dbReference>
<dbReference type="PRINTS" id="PR00619">
    <property type="entry name" value="GATAZNFINGER"/>
</dbReference>
<keyword evidence="5" id="KW-0805">Transcription regulation</keyword>
<evidence type="ECO:0000256" key="8">
    <source>
        <dbReference type="ARBA" id="ARBA00023242"/>
    </source>
</evidence>
<keyword evidence="4" id="KW-0862">Zinc</keyword>
<evidence type="ECO:0000256" key="6">
    <source>
        <dbReference type="ARBA" id="ARBA00023125"/>
    </source>
</evidence>
<keyword evidence="6" id="KW-0238">DNA-binding</keyword>
<dbReference type="PANTHER" id="PTHR10071:SF281">
    <property type="entry name" value="BOX A-BINDING FACTOR-RELATED"/>
    <property type="match status" value="1"/>
</dbReference>
<keyword evidence="3 9" id="KW-0863">Zinc-finger</keyword>
<keyword evidence="2" id="KW-0479">Metal-binding</keyword>
<protein>
    <submittedName>
        <fullName evidence="12">GATA zinc finger</fullName>
    </submittedName>
</protein>
<dbReference type="CDD" id="cd00202">
    <property type="entry name" value="ZnF_GATA"/>
    <property type="match status" value="1"/>
</dbReference>
<dbReference type="FunFam" id="3.30.50.10:FF:000032">
    <property type="entry name" value="Transcription factor GATA-3"/>
    <property type="match status" value="1"/>
</dbReference>
<dbReference type="AlphaFoldDB" id="A0A0D6M4T8"/>
<dbReference type="EMBL" id="KE124838">
    <property type="protein sequence ID" value="EPB77391.1"/>
    <property type="molecule type" value="Genomic_DNA"/>
</dbReference>
<dbReference type="GO" id="GO:0045944">
    <property type="term" value="P:positive regulation of transcription by RNA polymerase II"/>
    <property type="evidence" value="ECO:0007669"/>
    <property type="project" value="TreeGrafter"/>
</dbReference>
<dbReference type="GO" id="GO:0008270">
    <property type="term" value="F:zinc ion binding"/>
    <property type="evidence" value="ECO:0007669"/>
    <property type="project" value="UniProtKB-KW"/>
</dbReference>
<dbReference type="GO" id="GO:0005634">
    <property type="term" value="C:nucleus"/>
    <property type="evidence" value="ECO:0007669"/>
    <property type="project" value="UniProtKB-SubCell"/>
</dbReference>
<keyword evidence="13" id="KW-1185">Reference proteome</keyword>
<accession>A0A0D6M4T8</accession>
<comment type="subcellular location">
    <subcellularLocation>
        <location evidence="1">Nucleus</location>
    </subcellularLocation>
</comment>
<evidence type="ECO:0000313" key="13">
    <source>
        <dbReference type="Proteomes" id="UP000054495"/>
    </source>
</evidence>
<evidence type="ECO:0000256" key="3">
    <source>
        <dbReference type="ARBA" id="ARBA00022771"/>
    </source>
</evidence>
<keyword evidence="8" id="KW-0539">Nucleus</keyword>
<sequence>MENTHDAQPLAYPSAWTTPEAPRMTLQLPTQPADKEEKDVQPLARKVYAYDTSKAHYAAFRLFICGKYAGLILTSVVENPQAKRGYASFLKVKVESDLTPSFRQSVVIEAPQPTPADVRTNYFIPGYAAPPLETFSSYNVEGITGMTIPTYSNNYIYPQPNLNFASPQAPPLNGNSIIFQPYSTTTPQYIDTTNTTFDLNTHYFQSTSSFECVKCGETCSDTHSITGGYVCDNCYIGTEKPPYALYAPPSIETRHTTEIPSAKPRGGTSHKKPSAAQNSQRRQGLVCSNCGGTNTTLWRRNAEGEPVCNACGLYYKLHNVQRPPTMKKEGQLQTRKRKAKSDGTAATKKRDRSSNYTQSTQAIHDRGSDTSHSSAFHSTAYPSPYAPSIPKISEARHMGEEETRAATQGLVEESAERSPNA</sequence>
<dbReference type="InterPro" id="IPR039355">
    <property type="entry name" value="Transcription_factor_GATA"/>
</dbReference>
<dbReference type="GO" id="GO:0000122">
    <property type="term" value="P:negative regulation of transcription by RNA polymerase II"/>
    <property type="evidence" value="ECO:0007669"/>
    <property type="project" value="TreeGrafter"/>
</dbReference>
<dbReference type="SUPFAM" id="SSF57716">
    <property type="entry name" value="Glucocorticoid receptor-like (DNA-binding domain)"/>
    <property type="match status" value="1"/>
</dbReference>
<keyword evidence="7" id="KW-0804">Transcription</keyword>
<name>A0A0D6M4T8_9BILA</name>
<dbReference type="GO" id="GO:0000978">
    <property type="term" value="F:RNA polymerase II cis-regulatory region sequence-specific DNA binding"/>
    <property type="evidence" value="ECO:0007669"/>
    <property type="project" value="TreeGrafter"/>
</dbReference>
<dbReference type="Gene3D" id="3.30.50.10">
    <property type="entry name" value="Erythroid Transcription Factor GATA-1, subunit A"/>
    <property type="match status" value="1"/>
</dbReference>
<dbReference type="InterPro" id="IPR000679">
    <property type="entry name" value="Znf_GATA"/>
</dbReference>
<feature type="domain" description="GATA-type" evidence="11">
    <location>
        <begin position="281"/>
        <end position="335"/>
    </location>
</feature>
<feature type="compositionally biased region" description="Polar residues" evidence="10">
    <location>
        <begin position="370"/>
        <end position="381"/>
    </location>
</feature>
<feature type="region of interest" description="Disordered" evidence="10">
    <location>
        <begin position="257"/>
        <end position="280"/>
    </location>
</feature>
<evidence type="ECO:0000256" key="1">
    <source>
        <dbReference type="ARBA" id="ARBA00004123"/>
    </source>
</evidence>
<evidence type="ECO:0000256" key="2">
    <source>
        <dbReference type="ARBA" id="ARBA00022723"/>
    </source>
</evidence>
<reference evidence="12 13" key="1">
    <citation type="submission" date="2013-05" db="EMBL/GenBank/DDBJ databases">
        <title>Draft genome of the parasitic nematode Anyclostoma ceylanicum.</title>
        <authorList>
            <person name="Mitreva M."/>
        </authorList>
    </citation>
    <scope>NUCLEOTIDE SEQUENCE [LARGE SCALE GENOMIC DNA]</scope>
</reference>
<feature type="region of interest" description="Disordered" evidence="10">
    <location>
        <begin position="322"/>
        <end position="421"/>
    </location>
</feature>
<organism evidence="12 13">
    <name type="scientific">Ancylostoma ceylanicum</name>
    <dbReference type="NCBI Taxonomy" id="53326"/>
    <lineage>
        <taxon>Eukaryota</taxon>
        <taxon>Metazoa</taxon>
        <taxon>Ecdysozoa</taxon>
        <taxon>Nematoda</taxon>
        <taxon>Chromadorea</taxon>
        <taxon>Rhabditida</taxon>
        <taxon>Rhabditina</taxon>
        <taxon>Rhabditomorpha</taxon>
        <taxon>Strongyloidea</taxon>
        <taxon>Ancylostomatidae</taxon>
        <taxon>Ancylostomatinae</taxon>
        <taxon>Ancylostoma</taxon>
    </lineage>
</organism>
<evidence type="ECO:0000256" key="4">
    <source>
        <dbReference type="ARBA" id="ARBA00022833"/>
    </source>
</evidence>
<dbReference type="Proteomes" id="UP000054495">
    <property type="component" value="Unassembled WGS sequence"/>
</dbReference>
<evidence type="ECO:0000256" key="9">
    <source>
        <dbReference type="PROSITE-ProRule" id="PRU00094"/>
    </source>
</evidence>
<feature type="compositionally biased region" description="Basic and acidic residues" evidence="10">
    <location>
        <begin position="393"/>
        <end position="404"/>
    </location>
</feature>
<evidence type="ECO:0000256" key="7">
    <source>
        <dbReference type="ARBA" id="ARBA00023163"/>
    </source>
</evidence>
<evidence type="ECO:0000256" key="5">
    <source>
        <dbReference type="ARBA" id="ARBA00023015"/>
    </source>
</evidence>
<dbReference type="InterPro" id="IPR013088">
    <property type="entry name" value="Znf_NHR/GATA"/>
</dbReference>
<dbReference type="PANTHER" id="PTHR10071">
    <property type="entry name" value="TRANSCRIPTION FACTOR GATA FAMILY MEMBER"/>
    <property type="match status" value="1"/>
</dbReference>
<dbReference type="SMART" id="SM00401">
    <property type="entry name" value="ZnF_GATA"/>
    <property type="match status" value="1"/>
</dbReference>
<dbReference type="PROSITE" id="PS50114">
    <property type="entry name" value="GATA_ZN_FINGER_2"/>
    <property type="match status" value="1"/>
</dbReference>
<dbReference type="Pfam" id="PF00320">
    <property type="entry name" value="GATA"/>
    <property type="match status" value="1"/>
</dbReference>
<gene>
    <name evidence="12" type="ORF">ANCCEY_03544</name>
</gene>